<dbReference type="InterPro" id="IPR026341">
    <property type="entry name" value="T9SS_type_B"/>
</dbReference>
<dbReference type="Proteomes" id="UP001149142">
    <property type="component" value="Unassembled WGS sequence"/>
</dbReference>
<dbReference type="EMBL" id="JAPFGC010000002">
    <property type="protein sequence ID" value="MDA0176009.1"/>
    <property type="molecule type" value="Genomic_DNA"/>
</dbReference>
<accession>A0ABT4RVZ6</accession>
<evidence type="ECO:0000313" key="2">
    <source>
        <dbReference type="Proteomes" id="UP001149142"/>
    </source>
</evidence>
<proteinExistence type="predicted"/>
<name>A0ABT4RVZ6_9FLAO</name>
<gene>
    <name evidence="1" type="ORF">OOZ35_00720</name>
</gene>
<protein>
    <submittedName>
        <fullName evidence="1">T9SS type B sorting domain-containing protein</fullName>
    </submittedName>
</protein>
<comment type="caution">
    <text evidence="1">The sequence shown here is derived from an EMBL/GenBank/DDBJ whole genome shotgun (WGS) entry which is preliminary data.</text>
</comment>
<keyword evidence="2" id="KW-1185">Reference proteome</keyword>
<dbReference type="InterPro" id="IPR049804">
    <property type="entry name" value="Choice_anch_L"/>
</dbReference>
<dbReference type="Pfam" id="PF13585">
    <property type="entry name" value="CHU_C"/>
    <property type="match status" value="1"/>
</dbReference>
<sequence>MKTEKTYNKSLIFWLTIVHLLLGYLTFAQQITINDTFSAQELVENNLVQGCVEVSNISSNINGQIDGFSSFGYFERAGSSFPFENGIMLSTGQAVSAGNALNANELNDGTTNWTTDPDLETALGISNTLNATSIEFDFISTSSTISFNYILASEEYFADYPCQYSDGFAFLIREAGTSNPYQNIALVPGTSTPVNTMTIHDEIVGFCPAENANYFEGYNIGDTNFNGRTTILTASATITPNVQYNIKLIVADQTDQNYDTAVFIEGNSFTDSVDLGNDINTCDASVMLDANTNNPQATYQWYLDGAIIPAEINSTLNVTSDGAYTVQITVPLNASFCTFEDTINVTLNTIQTGPSVTDMVVCDDASNDGTEVFDLNPKITEVEAVLPNSTYNITFHTSQSDAINDLNPTTSVTSTSPTQAVYYNAQDTNTGCIYVGTFNLIINPFPTVTNPTTLSVCSNNGGSVDLTVKDDEITNSNVNYLITYHFNPADAQTGANPIPQPYSPSNPTETVYVHVMDVTTGCIATTSLDIEVNTNPVINPDVQQLDACEQDGDGFDTFDLTQNINDILNGLTNVTVTYHETLDDANLGLNPINNPTSYDNIDQDVQVVFVRVEDNATGCASVVPMELHTFLLETGTNITDFYECDDASNDGIVDFDLQQVGIEIINDLENVTIDFYETETDQTNGTNAIDQSVLYTITTNPTELFITLNSSTCTHFASIFLHINEGFDISLTDTQYYCDTDDDGFTSIELSSFDAYAGTGVPNPYVSYFETQTDADNNANILPAFYNNPTNPLTLYVRVQNTNTSCYAISSINIEVLPAPTIMQPSDIVICDDDQDGMYIVDLDAKIAEIVSDTTNRTITFHTSQNDADASNNAITNTLNYNADTQTIFCRVENTTTGCYAVQPFEIIVNTLPVFPNISTYTNCETDGNQIADFIFQDKDAEILNGQTGKEVLYFETAQNAIDNIAPIDKTVAYQNTSSPQTIYVRVQNLTDNSCYGTSSFDIVVGSYPIYNAPTDVFVCDDVTNDGSETFDLNTVTAEIIQGSPETLIVNYYESLTDAENEVNPLPISTFSNTQNPQELFAVVDNGTYCKGIASFEFNVIQVPLTNMPSALETCDDDTDGFSTFDLTVSEVEVLPIRQNNTVIEYYTDSLELEQGINQISNPQNFTNTVNPQTVFIKVVNTVSNCYAEIPLELIVEVPPVINPNVNIQICEDASFNYNLNDALPELIDTTQSIVSEFYATLNDAQLQQNMLNTNYTYNVGSQNIYLRANFTGSDCFNIEPFTLTANPLPTANTIQDLQTCDDDYDFIANFDLSVQTAIVLGSQNASNFTVSYHESQSDADSNQNALNDLNVTTENGTPYFIRIENNTTNCYSTTSFTTIVNRKPEVDIEDQVLCLDDLPLLVSAETNVATDSYLWSTGSTSSYIEVLQVGTYSVTVTTQFGCSTSTTFSVSESEAATIEFTETVDFSDPNNVTVEVSGIGDYLYQFDDNDPQESNFFYNVPIGPHTITVIDLNGCNSTSKDIVIIDIPKFVTPNNDGYFDTWHITGVDQLEGTIVYIFDRYGKLLKTLTHTSPGWNGTYNGNVMPTTDYWYVANVKKGSIEFQVKGHFTLKL</sequence>
<reference evidence="1" key="1">
    <citation type="submission" date="2022-11" db="EMBL/GenBank/DDBJ databases">
        <title>Refractory cell wall polysaccharides provide important carbon source for microbial heterotrophs in the hadal ocean.</title>
        <authorList>
            <person name="Zhu X."/>
        </authorList>
    </citation>
    <scope>NUCLEOTIDE SEQUENCE</scope>
    <source>
        <strain evidence="1">MTRN7</strain>
    </source>
</reference>
<organism evidence="1 2">
    <name type="scientific">Mesoflavibacter profundi</name>
    <dbReference type="NCBI Taxonomy" id="2708110"/>
    <lineage>
        <taxon>Bacteria</taxon>
        <taxon>Pseudomonadati</taxon>
        <taxon>Bacteroidota</taxon>
        <taxon>Flavobacteriia</taxon>
        <taxon>Flavobacteriales</taxon>
        <taxon>Flavobacteriaceae</taxon>
        <taxon>Mesoflavibacter</taxon>
    </lineage>
</organism>
<evidence type="ECO:0000313" key="1">
    <source>
        <dbReference type="EMBL" id="MDA0176009.1"/>
    </source>
</evidence>
<dbReference type="RefSeq" id="WP_270004868.1">
    <property type="nucleotide sequence ID" value="NZ_JAPFGC010000002.1"/>
</dbReference>
<dbReference type="NCBIfam" id="NF038133">
    <property type="entry name" value="choice_anch_L"/>
    <property type="match status" value="1"/>
</dbReference>
<dbReference type="NCBIfam" id="TIGR04131">
    <property type="entry name" value="Bac_Flav_CTERM"/>
    <property type="match status" value="1"/>
</dbReference>